<dbReference type="InterPro" id="IPR027417">
    <property type="entry name" value="P-loop_NTPase"/>
</dbReference>
<dbReference type="Pfam" id="PF13481">
    <property type="entry name" value="AAA_25"/>
    <property type="match status" value="1"/>
</dbReference>
<reference evidence="2 3" key="1">
    <citation type="submission" date="2017-08" db="EMBL/GenBank/DDBJ databases">
        <title>The complete genome sequence of moderately halophilic actinomycete Actinopolyspora erythraea YIM 90600, the producer of novel erythromycin, novel actinopolysporins A-C and tubercidin.</title>
        <authorList>
            <person name="Yin M."/>
            <person name="Tang S."/>
        </authorList>
    </citation>
    <scope>NUCLEOTIDE SEQUENCE [LARGE SCALE GENOMIC DNA]</scope>
    <source>
        <strain evidence="2 3">YIM 90600</strain>
    </source>
</reference>
<feature type="region of interest" description="Disordered" evidence="1">
    <location>
        <begin position="1"/>
        <end position="111"/>
    </location>
</feature>
<evidence type="ECO:0000313" key="3">
    <source>
        <dbReference type="Proteomes" id="UP000215043"/>
    </source>
</evidence>
<sequence>MAGSRVGCGVGGVDRGGRELAPGGSGSHVRRGAAAPGRAGAAGRDSGVAGADAPVGRNRPLGGGGSVSLPYAGNAPDSIDADQVDPETGRVETEPQGEPPARRVRSQPVSQIEPKRRQFLWQDRLPLGEVTLWVGHAGIGKSQAAVWLASQVSRGTLPGELYGHPSPVLYLGSEDSWAYTLAPRFAAADADLTRVHRLYAETDTGDGVTAESTVSLAVDLDALRDEIAATGARLVVLDALLSTFGSAKLTEQGTVRRYLEPLAQLSQELNIAVVGVAHFRKASDPNPLHMIAGSAEFGQVVRSAIGFAADREAEDGSCVLSLVKTNIAPAGLPSIRYRIDSATVDTADGPTDVGRFVPLGDTDQDVGELLNQESASTEDRAERNDAVAWLRAHLAESGGEAVAGDLFKAAERDGFAKRTIQRARSKAGVTTRKGDRGWLWTYSPTDER</sequence>
<protein>
    <recommendedName>
        <fullName evidence="4">AAA family ATPase</fullName>
    </recommendedName>
</protein>
<name>A0A223RMJ9_9ACTN</name>
<evidence type="ECO:0000313" key="2">
    <source>
        <dbReference type="EMBL" id="ASU77121.1"/>
    </source>
</evidence>
<feature type="compositionally biased region" description="Gly residues" evidence="1">
    <location>
        <begin position="1"/>
        <end position="14"/>
    </location>
</feature>
<feature type="compositionally biased region" description="Low complexity" evidence="1">
    <location>
        <begin position="32"/>
        <end position="53"/>
    </location>
</feature>
<dbReference type="Proteomes" id="UP000215043">
    <property type="component" value="Chromosome"/>
</dbReference>
<dbReference type="KEGG" id="aey:CDG81_00910"/>
<proteinExistence type="predicted"/>
<gene>
    <name evidence="2" type="ORF">CDG81_00910</name>
</gene>
<accession>A0A223RMJ9</accession>
<evidence type="ECO:0008006" key="4">
    <source>
        <dbReference type="Google" id="ProtNLM"/>
    </source>
</evidence>
<dbReference type="EMBL" id="CP022752">
    <property type="protein sequence ID" value="ASU77121.1"/>
    <property type="molecule type" value="Genomic_DNA"/>
</dbReference>
<evidence type="ECO:0000256" key="1">
    <source>
        <dbReference type="SAM" id="MobiDB-lite"/>
    </source>
</evidence>
<dbReference type="AlphaFoldDB" id="A0A223RMJ9"/>
<dbReference type="Gene3D" id="3.40.50.300">
    <property type="entry name" value="P-loop containing nucleotide triphosphate hydrolases"/>
    <property type="match status" value="1"/>
</dbReference>
<organism evidence="2 3">
    <name type="scientific">Actinopolyspora erythraea</name>
    <dbReference type="NCBI Taxonomy" id="414996"/>
    <lineage>
        <taxon>Bacteria</taxon>
        <taxon>Bacillati</taxon>
        <taxon>Actinomycetota</taxon>
        <taxon>Actinomycetes</taxon>
        <taxon>Actinopolysporales</taxon>
        <taxon>Actinopolysporaceae</taxon>
        <taxon>Actinopolyspora</taxon>
    </lineage>
</organism>
<dbReference type="SUPFAM" id="SSF52540">
    <property type="entry name" value="P-loop containing nucleoside triphosphate hydrolases"/>
    <property type="match status" value="1"/>
</dbReference>